<keyword evidence="2" id="KW-1185">Reference proteome</keyword>
<comment type="caution">
    <text evidence="1">The sequence shown here is derived from an EMBL/GenBank/DDBJ whole genome shotgun (WGS) entry which is preliminary data.</text>
</comment>
<evidence type="ECO:0000313" key="2">
    <source>
        <dbReference type="Proteomes" id="UP000033423"/>
    </source>
</evidence>
<gene>
    <name evidence="1" type="ORF">MBAV_000537</name>
</gene>
<sequence length="92" mass="10745">MSNNRFKIDKGTKSWKIRNGTRLYLFNTKQIAERISCYIASFVGRCKDTEPTDKDYYGKAFVTDANEKWSEAEPIYIRPDNKITKDDLIIAK</sequence>
<protein>
    <submittedName>
        <fullName evidence="1">Uncharacterized protein</fullName>
    </submittedName>
</protein>
<reference evidence="1 2" key="1">
    <citation type="submission" date="2015-02" db="EMBL/GenBank/DDBJ databases">
        <title>Single-cell genomics of uncultivated deep-branching MTB reveals a conserved set of magnetosome genes.</title>
        <authorList>
            <person name="Kolinko S."/>
            <person name="Richter M."/>
            <person name="Glockner F.O."/>
            <person name="Brachmann A."/>
            <person name="Schuler D."/>
        </authorList>
    </citation>
    <scope>NUCLEOTIDE SEQUENCE [LARGE SCALE GENOMIC DNA]</scope>
    <source>
        <strain evidence="1">TM-1</strain>
    </source>
</reference>
<organism evidence="1 2">
    <name type="scientific">Candidatus Magnetobacterium bavaricum</name>
    <dbReference type="NCBI Taxonomy" id="29290"/>
    <lineage>
        <taxon>Bacteria</taxon>
        <taxon>Pseudomonadati</taxon>
        <taxon>Nitrospirota</taxon>
        <taxon>Thermodesulfovibrionia</taxon>
        <taxon>Thermodesulfovibrionales</taxon>
        <taxon>Candidatus Magnetobacteriaceae</taxon>
        <taxon>Candidatus Magnetobacterium</taxon>
    </lineage>
</organism>
<proteinExistence type="predicted"/>
<accession>A0A0F3GZB9</accession>
<name>A0A0F3GZB9_9BACT</name>
<dbReference type="EMBL" id="LACI01000241">
    <property type="protein sequence ID" value="KJU87289.1"/>
    <property type="molecule type" value="Genomic_DNA"/>
</dbReference>
<evidence type="ECO:0000313" key="1">
    <source>
        <dbReference type="EMBL" id="KJU87289.1"/>
    </source>
</evidence>
<dbReference type="Proteomes" id="UP000033423">
    <property type="component" value="Unassembled WGS sequence"/>
</dbReference>
<dbReference type="AlphaFoldDB" id="A0A0F3GZB9"/>